<name>A0ABS7DBK5_9BACL</name>
<evidence type="ECO:0000256" key="1">
    <source>
        <dbReference type="SAM" id="MobiDB-lite"/>
    </source>
</evidence>
<reference evidence="2 3" key="1">
    <citation type="submission" date="2021-07" db="EMBL/GenBank/DDBJ databases">
        <title>Paenibacillus radiodurans sp. nov., isolated from the southeastern edge of Tengger Desert.</title>
        <authorList>
            <person name="Zhang G."/>
        </authorList>
    </citation>
    <scope>NUCLEOTIDE SEQUENCE [LARGE SCALE GENOMIC DNA]</scope>
    <source>
        <strain evidence="2 3">DT7-4</strain>
    </source>
</reference>
<organism evidence="2 3">
    <name type="scientific">Paenibacillus oenotherae</name>
    <dbReference type="NCBI Taxonomy" id="1435645"/>
    <lineage>
        <taxon>Bacteria</taxon>
        <taxon>Bacillati</taxon>
        <taxon>Bacillota</taxon>
        <taxon>Bacilli</taxon>
        <taxon>Bacillales</taxon>
        <taxon>Paenibacillaceae</taxon>
        <taxon>Paenibacillus</taxon>
    </lineage>
</organism>
<accession>A0ABS7DBK5</accession>
<feature type="region of interest" description="Disordered" evidence="1">
    <location>
        <begin position="16"/>
        <end position="56"/>
    </location>
</feature>
<comment type="caution">
    <text evidence="2">The sequence shown here is derived from an EMBL/GenBank/DDBJ whole genome shotgun (WGS) entry which is preliminary data.</text>
</comment>
<sequence length="56" mass="5484">MHAMLEVSGAAGGAHAVAVSGPAGGALSGTAMRDASEMASETARGAESLRKSRLSR</sequence>
<evidence type="ECO:0000313" key="3">
    <source>
        <dbReference type="Proteomes" id="UP000812277"/>
    </source>
</evidence>
<keyword evidence="3" id="KW-1185">Reference proteome</keyword>
<dbReference type="EMBL" id="JAHZIJ010000023">
    <property type="protein sequence ID" value="MBW7477317.1"/>
    <property type="molecule type" value="Genomic_DNA"/>
</dbReference>
<gene>
    <name evidence="2" type="ORF">K0T92_21595</name>
</gene>
<dbReference type="RefSeq" id="WP_219874572.1">
    <property type="nucleotide sequence ID" value="NZ_JAHZIJ010000023.1"/>
</dbReference>
<dbReference type="Proteomes" id="UP000812277">
    <property type="component" value="Unassembled WGS sequence"/>
</dbReference>
<protein>
    <submittedName>
        <fullName evidence="2">Uncharacterized protein</fullName>
    </submittedName>
</protein>
<proteinExistence type="predicted"/>
<evidence type="ECO:0000313" key="2">
    <source>
        <dbReference type="EMBL" id="MBW7477317.1"/>
    </source>
</evidence>